<protein>
    <submittedName>
        <fullName evidence="2">Permease component (EcsB)</fullName>
    </submittedName>
</protein>
<feature type="transmembrane region" description="Helical" evidence="1">
    <location>
        <begin position="108"/>
        <end position="133"/>
    </location>
</feature>
<proteinExistence type="predicted"/>
<keyword evidence="1" id="KW-1133">Transmembrane helix</keyword>
<feature type="transmembrane region" description="Helical" evidence="1">
    <location>
        <begin position="397"/>
        <end position="417"/>
    </location>
</feature>
<dbReference type="Pfam" id="PF05975">
    <property type="entry name" value="EcsB"/>
    <property type="match status" value="1"/>
</dbReference>
<feature type="transmembrane region" description="Helical" evidence="1">
    <location>
        <begin position="372"/>
        <end position="391"/>
    </location>
</feature>
<feature type="transmembrane region" description="Helical" evidence="1">
    <location>
        <begin position="30"/>
        <end position="48"/>
    </location>
</feature>
<evidence type="ECO:0000256" key="1">
    <source>
        <dbReference type="SAM" id="Phobius"/>
    </source>
</evidence>
<feature type="transmembrane region" description="Helical" evidence="1">
    <location>
        <begin position="329"/>
        <end position="351"/>
    </location>
</feature>
<keyword evidence="1" id="KW-0812">Transmembrane</keyword>
<name>A0ABM9N3P5_9LACO</name>
<gene>
    <name evidence="2" type="ORF">R54876_GBNLAHCA_00320</name>
</gene>
<accession>A0ABM9N3P5</accession>
<dbReference type="EMBL" id="CAWVOH010000001">
    <property type="protein sequence ID" value="CAK8053762.1"/>
    <property type="molecule type" value="Genomic_DNA"/>
</dbReference>
<reference evidence="2 3" key="1">
    <citation type="submission" date="2024-01" db="EMBL/GenBank/DDBJ databases">
        <authorList>
            <person name="Botero Cardona J."/>
        </authorList>
    </citation>
    <scope>NUCLEOTIDE SEQUENCE [LARGE SCALE GENOMIC DNA]</scope>
    <source>
        <strain evidence="2 3">LMG 33000</strain>
    </source>
</reference>
<feature type="transmembrane region" description="Helical" evidence="1">
    <location>
        <begin position="196"/>
        <end position="224"/>
    </location>
</feature>
<keyword evidence="3" id="KW-1185">Reference proteome</keyword>
<comment type="caution">
    <text evidence="2">The sequence shown here is derived from an EMBL/GenBank/DDBJ whole genome shotgun (WGS) entry which is preliminary data.</text>
</comment>
<feature type="transmembrane region" description="Helical" evidence="1">
    <location>
        <begin position="68"/>
        <end position="87"/>
    </location>
</feature>
<evidence type="ECO:0000313" key="3">
    <source>
        <dbReference type="Proteomes" id="UP001314241"/>
    </source>
</evidence>
<dbReference type="Proteomes" id="UP001314241">
    <property type="component" value="Unassembled WGS sequence"/>
</dbReference>
<dbReference type="InterPro" id="IPR010288">
    <property type="entry name" value="EcsB_ABC"/>
</dbReference>
<organism evidence="2 3">
    <name type="scientific">Eupransor demetentiae</name>
    <dbReference type="NCBI Taxonomy" id="3109584"/>
    <lineage>
        <taxon>Bacteria</taxon>
        <taxon>Bacillati</taxon>
        <taxon>Bacillota</taxon>
        <taxon>Bacilli</taxon>
        <taxon>Lactobacillales</taxon>
        <taxon>Lactobacillaceae</taxon>
        <taxon>Eupransor</taxon>
    </lineage>
</organism>
<dbReference type="RefSeq" id="WP_349641313.1">
    <property type="nucleotide sequence ID" value="NZ_CAWVOH010000001.1"/>
</dbReference>
<sequence length="426" mass="50092">MNFRKIYWQRLRQAQAVNVKYLRFLFNDNFVMFLIIFFGLVLIAFRILLSHPNSSPFWQTGWWQYGSFVWLIIGLQFGDLVTLIKPADRLFFLGNDRDMVRHYLPEALRFSYVLAVVWQLGFVLAISPILVRIGIDNPIIVSAMIAFLCSYKLVLLMQVREKLFLRPRSDFTVVIFERGTLPEAMLYHFLYPAVGLGLVMFMPTTISVIFTACWLALLGLIWLWHHRTSRLKWDSYAMNWEATIQHANRHNRRLERFYALFAETPRQERLVRRRAYLDPLLHWFVDGRPVNYRLFITRFFRSDTILPIVFRLCLLADLILINLSKSSIIISATVAAVVVFLVDFQILPLFADTRQNLWTRILPIGINRQRSDFTQIMLNINLTVTLVMLLANIFMPVHLIATAIGGLLMIAFMRLFYIPRYLNKIQ</sequence>
<evidence type="ECO:0000313" key="2">
    <source>
        <dbReference type="EMBL" id="CAK8053762.1"/>
    </source>
</evidence>
<feature type="transmembrane region" description="Helical" evidence="1">
    <location>
        <begin position="304"/>
        <end position="323"/>
    </location>
</feature>
<feature type="transmembrane region" description="Helical" evidence="1">
    <location>
        <begin position="139"/>
        <end position="159"/>
    </location>
</feature>
<keyword evidence="1" id="KW-0472">Membrane</keyword>